<dbReference type="Gene3D" id="3.40.50.12790">
    <property type="entry name" value="FHIPEP family, domain 4"/>
    <property type="match status" value="1"/>
</dbReference>
<keyword evidence="8" id="KW-0966">Cell projection</keyword>
<accession>A0A501WW83</accession>
<name>A0A501WW83_9RHOB</name>
<dbReference type="EMBL" id="VFRP01000003">
    <property type="protein sequence ID" value="TPE52505.1"/>
    <property type="molecule type" value="Genomic_DNA"/>
</dbReference>
<feature type="transmembrane region" description="Helical" evidence="7">
    <location>
        <begin position="122"/>
        <end position="145"/>
    </location>
</feature>
<feature type="transmembrane region" description="Helical" evidence="7">
    <location>
        <begin position="286"/>
        <end position="309"/>
    </location>
</feature>
<dbReference type="InterPro" id="IPR042193">
    <property type="entry name" value="FHIPEP_3"/>
</dbReference>
<dbReference type="InterPro" id="IPR042196">
    <property type="entry name" value="FHIPEP_4"/>
</dbReference>
<evidence type="ECO:0000313" key="8">
    <source>
        <dbReference type="EMBL" id="TPE52505.1"/>
    </source>
</evidence>
<organism evidence="8 9">
    <name type="scientific">Amaricoccus solimangrovi</name>
    <dbReference type="NCBI Taxonomy" id="2589815"/>
    <lineage>
        <taxon>Bacteria</taxon>
        <taxon>Pseudomonadati</taxon>
        <taxon>Pseudomonadota</taxon>
        <taxon>Alphaproteobacteria</taxon>
        <taxon>Rhodobacterales</taxon>
        <taxon>Paracoccaceae</taxon>
        <taxon>Amaricoccus</taxon>
    </lineage>
</organism>
<dbReference type="Gene3D" id="3.40.30.60">
    <property type="entry name" value="FHIPEP family, domain 1"/>
    <property type="match status" value="1"/>
</dbReference>
<dbReference type="Proteomes" id="UP000319255">
    <property type="component" value="Unassembled WGS sequence"/>
</dbReference>
<keyword evidence="4 7" id="KW-0812">Transmembrane</keyword>
<dbReference type="PANTHER" id="PTHR30161">
    <property type="entry name" value="FLAGELLAR EXPORT PROTEIN, MEMBRANE FLHA SUBUNIT-RELATED"/>
    <property type="match status" value="1"/>
</dbReference>
<evidence type="ECO:0000256" key="5">
    <source>
        <dbReference type="ARBA" id="ARBA00022989"/>
    </source>
</evidence>
<reference evidence="8 9" key="1">
    <citation type="submission" date="2019-06" db="EMBL/GenBank/DDBJ databases">
        <title>A novel bacterium of genus Amaricoccus, isolated from marine sediment.</title>
        <authorList>
            <person name="Huang H."/>
            <person name="Mo K."/>
            <person name="Hu Y."/>
        </authorList>
    </citation>
    <scope>NUCLEOTIDE SEQUENCE [LARGE SCALE GENOMIC DNA]</scope>
    <source>
        <strain evidence="8 9">HB172011</strain>
    </source>
</reference>
<evidence type="ECO:0000256" key="6">
    <source>
        <dbReference type="ARBA" id="ARBA00023136"/>
    </source>
</evidence>
<evidence type="ECO:0000256" key="3">
    <source>
        <dbReference type="ARBA" id="ARBA00022475"/>
    </source>
</evidence>
<comment type="function">
    <text evidence="7">Required for formation of the rod structure of the flagellar apparatus. Together with FliI and FliH, may constitute the export apparatus of flagellin.</text>
</comment>
<sequence>MAPESLADPRPGGGIKLDIRALFQPTVLLAMALMAVIVMMILPIPPFVLDMGLAVSFALAILIFTITLFINRPLDFSTFPTVLLASLMLRLSLNVSTTKLIIGHGHTGPAAAGHVIAGFARFIMGGSVFLGLVIFCVLLIVNFIVITKGAGRMAEVSARFALDAMPGKQLAIDADMAAGAISHAEARERRRIEQEETTFFGSLDGASKFVKGDAIAGLLITTLNLVVGLALGVLVHGLPVSTAFETYSILTVGDGLVTQIPAVIISIASAMLLSKGGTVGSTDRALARQLGGHPVALATVGVLMALFAFVPGLPFIPFMIAAAALGAAAHFARQAEARAAAEKAAPKPEAAAAPRKSLGDLLDLDEIHMEFAPNLVPVVMDAATGLDARILNMRNHIAQSFGLILPEIRLTDNPGLPPGTYLIRIQGVEAARSRIETDMVLVLLPEDDAPAPPGIGVAEPVYGAPARWIAPSAQEDAALMGLSVITPTEVVATHLLEIVKQNFGRLFTRRALRKLIDEFTAPSDTKRAEANRRMLDEFVPERFPLDTLQSVLRLLLEERVSVRNLPLIFEAIAEVHAPRTSAAVITEHVRHRLGFQLVAEIREEDGVLPLIQLAPAWEELFAKYQLPEGSGVVDVALPPNEFNRLANSVAEKIASAGARGRYPAVVTSTRRRRFLRTVLSSKGIRNPVLSFEEIGATARPAVLGLA</sequence>
<keyword evidence="8" id="KW-0282">Flagellum</keyword>
<dbReference type="PIRSF" id="PIRSF005419">
    <property type="entry name" value="FlhA"/>
    <property type="match status" value="1"/>
</dbReference>
<evidence type="ECO:0000256" key="4">
    <source>
        <dbReference type="ARBA" id="ARBA00022692"/>
    </source>
</evidence>
<comment type="caution">
    <text evidence="8">The sequence shown here is derived from an EMBL/GenBank/DDBJ whole genome shotgun (WGS) entry which is preliminary data.</text>
</comment>
<evidence type="ECO:0000256" key="7">
    <source>
        <dbReference type="RuleBase" id="RU364093"/>
    </source>
</evidence>
<keyword evidence="7" id="KW-0653">Protein transport</keyword>
<dbReference type="InterPro" id="IPR001712">
    <property type="entry name" value="T3SS_FHIPEP"/>
</dbReference>
<keyword evidence="5 7" id="KW-1133">Transmembrane helix</keyword>
<keyword evidence="8" id="KW-0969">Cilium</keyword>
<keyword evidence="7" id="KW-0813">Transport</keyword>
<proteinExistence type="inferred from homology"/>
<keyword evidence="9" id="KW-1185">Reference proteome</keyword>
<dbReference type="PANTHER" id="PTHR30161:SF1">
    <property type="entry name" value="FLAGELLAR BIOSYNTHESIS PROTEIN FLHA-RELATED"/>
    <property type="match status" value="1"/>
</dbReference>
<dbReference type="InterPro" id="IPR042194">
    <property type="entry name" value="FHIPEP_1"/>
</dbReference>
<feature type="transmembrane region" description="Helical" evidence="7">
    <location>
        <begin position="82"/>
        <end position="102"/>
    </location>
</feature>
<dbReference type="GO" id="GO:0044780">
    <property type="term" value="P:bacterial-type flagellum assembly"/>
    <property type="evidence" value="ECO:0007669"/>
    <property type="project" value="InterPro"/>
</dbReference>
<dbReference type="InterPro" id="IPR006301">
    <property type="entry name" value="FlhA"/>
</dbReference>
<dbReference type="RefSeq" id="WP_140452988.1">
    <property type="nucleotide sequence ID" value="NZ_VFRP01000003.1"/>
</dbReference>
<evidence type="ECO:0000313" key="9">
    <source>
        <dbReference type="Proteomes" id="UP000319255"/>
    </source>
</evidence>
<gene>
    <name evidence="7 8" type="primary">flhA</name>
    <name evidence="8" type="ORF">FJM51_04815</name>
</gene>
<feature type="transmembrane region" description="Helical" evidence="7">
    <location>
        <begin position="21"/>
        <end position="45"/>
    </location>
</feature>
<keyword evidence="7" id="KW-1005">Bacterial flagellum biogenesis</keyword>
<keyword evidence="7" id="KW-1006">Bacterial flagellum protein export</keyword>
<protein>
    <recommendedName>
        <fullName evidence="7">Flagellar biosynthesis protein FlhA</fullName>
    </recommendedName>
</protein>
<evidence type="ECO:0000256" key="2">
    <source>
        <dbReference type="ARBA" id="ARBA00008835"/>
    </source>
</evidence>
<comment type="similarity">
    <text evidence="2 7">Belongs to the FHIPEP (flagella/HR/invasion proteins export pore) family.</text>
</comment>
<dbReference type="Pfam" id="PF00771">
    <property type="entry name" value="FHIPEP"/>
    <property type="match status" value="1"/>
</dbReference>
<feature type="transmembrane region" description="Helical" evidence="7">
    <location>
        <begin position="256"/>
        <end position="274"/>
    </location>
</feature>
<dbReference type="PRINTS" id="PR00949">
    <property type="entry name" value="TYPE3IMAPROT"/>
</dbReference>
<keyword evidence="3 7" id="KW-1003">Cell membrane</keyword>
<feature type="transmembrane region" description="Helical" evidence="7">
    <location>
        <begin position="215"/>
        <end position="236"/>
    </location>
</feature>
<evidence type="ECO:0000256" key="1">
    <source>
        <dbReference type="ARBA" id="ARBA00004651"/>
    </source>
</evidence>
<comment type="subcellular location">
    <subcellularLocation>
        <location evidence="1 7">Cell membrane</location>
        <topology evidence="1 7">Multi-pass membrane protein</topology>
    </subcellularLocation>
</comment>
<dbReference type="AlphaFoldDB" id="A0A501WW83"/>
<feature type="transmembrane region" description="Helical" evidence="7">
    <location>
        <begin position="51"/>
        <end position="70"/>
    </location>
</feature>
<dbReference type="GO" id="GO:0005886">
    <property type="term" value="C:plasma membrane"/>
    <property type="evidence" value="ECO:0007669"/>
    <property type="project" value="UniProtKB-SubCell"/>
</dbReference>
<dbReference type="GO" id="GO:0009306">
    <property type="term" value="P:protein secretion"/>
    <property type="evidence" value="ECO:0007669"/>
    <property type="project" value="InterPro"/>
</dbReference>
<dbReference type="OrthoDB" id="9759185at2"/>
<dbReference type="Gene3D" id="1.10.8.540">
    <property type="entry name" value="FHIPEP family, domain 3"/>
    <property type="match status" value="1"/>
</dbReference>
<dbReference type="NCBIfam" id="TIGR01398">
    <property type="entry name" value="FlhA"/>
    <property type="match status" value="1"/>
</dbReference>
<keyword evidence="6 7" id="KW-0472">Membrane</keyword>